<evidence type="ECO:0000313" key="2">
    <source>
        <dbReference type="EMBL" id="AIJ09257.1"/>
    </source>
</evidence>
<evidence type="ECO:0000259" key="1">
    <source>
        <dbReference type="Pfam" id="PF07157"/>
    </source>
</evidence>
<sequence length="467" mass="50204">MTETGKGSFRGVPFLIAREQRERGGRHIAKREYPLREAGGADDIAPKIPEFTFTVCLVGKTAQQQRARLREALYAPGKGELSHPDFGTLNVLIDTFDCRYSADELDYVEFTITVIPAESSTAPEASKDTASTVSLQSKSTLDTLFDTLGDAWAFASTSLHDVQAVIDTVTDKIGAIESAITGLGVGHDISSFMGSLAAMRGTVSSLITTPARMATAFAGIFSGLRAMTQFPALALKAKAGINTAERGSSNNAAARQQQAETAMQIYRTCDTLTQTLTRQARQQVVDGVQPATVTGIRQLSQTLINATAIVRVQMASELLTAAIDRVSAQHSENVPQNGLSSSAPVADSGWSSITAPLLESTGDIDVVSRDIGDTLDQCVINTSDLGQTACAMQLKRLRLALIDDMNTRGLNLPASQQFSLRRTEPALVTLYRRTGHARAWQRFVRRNGIRHPAFVLGGSQVEILDGE</sequence>
<reference evidence="2 3" key="1">
    <citation type="journal article" date="2012" name="PLoS ONE">
        <title>Edwardsiella comparative phylogenomics reveal the new intra/inter-species taxonomic relationships, virulence evolution and niche adaptation mechanisms.</title>
        <authorList>
            <person name="Yang M."/>
            <person name="Lv Y."/>
            <person name="Xiao J."/>
            <person name="Wu H."/>
            <person name="Zheng H."/>
            <person name="Liu Q."/>
            <person name="Zhang Y."/>
            <person name="Wang Q."/>
        </authorList>
    </citation>
    <scope>NUCLEOTIDE SEQUENCE [LARGE SCALE GENOMIC DNA]</scope>
    <source>
        <strain evidence="3">080813</strain>
    </source>
</reference>
<dbReference type="Pfam" id="PF07157">
    <property type="entry name" value="DNA_circ_N"/>
    <property type="match status" value="1"/>
</dbReference>
<feature type="domain" description="DNA circulation N-terminal" evidence="1">
    <location>
        <begin position="4"/>
        <end position="91"/>
    </location>
</feature>
<dbReference type="Proteomes" id="UP000028681">
    <property type="component" value="Chromosome"/>
</dbReference>
<proteinExistence type="predicted"/>
<organism evidence="2 3">
    <name type="scientific">Edwardsiella anguillarum ET080813</name>
    <dbReference type="NCBI Taxonomy" id="667120"/>
    <lineage>
        <taxon>Bacteria</taxon>
        <taxon>Pseudomonadati</taxon>
        <taxon>Pseudomonadota</taxon>
        <taxon>Gammaproteobacteria</taxon>
        <taxon>Enterobacterales</taxon>
        <taxon>Hafniaceae</taxon>
        <taxon>Edwardsiella</taxon>
    </lineage>
</organism>
<dbReference type="KEGG" id="ete:ETEE_2824"/>
<dbReference type="HOGENOM" id="CLU_046832_0_0_6"/>
<gene>
    <name evidence="2" type="ORF">ETEE_2824</name>
</gene>
<name>A0A076LRE8_9GAMM</name>
<accession>A0A076LRE8</accession>
<protein>
    <submittedName>
        <fullName evidence="2">Mu-like prophage FluMu DNA circulation protein</fullName>
    </submittedName>
</protein>
<dbReference type="InterPro" id="IPR009826">
    <property type="entry name" value="DNA_circ_N"/>
</dbReference>
<dbReference type="EMBL" id="CP006664">
    <property type="protein sequence ID" value="AIJ09257.1"/>
    <property type="molecule type" value="Genomic_DNA"/>
</dbReference>
<evidence type="ECO:0000313" key="3">
    <source>
        <dbReference type="Proteomes" id="UP000028681"/>
    </source>
</evidence>
<dbReference type="AlphaFoldDB" id="A0A076LRE8"/>